<accession>A0ABT7C4F4</accession>
<dbReference type="SUPFAM" id="SSF46785">
    <property type="entry name" value="Winged helix' DNA-binding domain"/>
    <property type="match status" value="1"/>
</dbReference>
<keyword evidence="1" id="KW-0805">Transcription regulation</keyword>
<evidence type="ECO:0000256" key="1">
    <source>
        <dbReference type="ARBA" id="ARBA00023015"/>
    </source>
</evidence>
<evidence type="ECO:0000313" key="6">
    <source>
        <dbReference type="Proteomes" id="UP001170379"/>
    </source>
</evidence>
<organism evidence="5 6">
    <name type="scientific">Gulosibacter molinativorax</name>
    <dbReference type="NCBI Taxonomy" id="256821"/>
    <lineage>
        <taxon>Bacteria</taxon>
        <taxon>Bacillati</taxon>
        <taxon>Actinomycetota</taxon>
        <taxon>Actinomycetes</taxon>
        <taxon>Micrococcales</taxon>
        <taxon>Microbacteriaceae</taxon>
        <taxon>Gulosibacter</taxon>
    </lineage>
</organism>
<evidence type="ECO:0000313" key="5">
    <source>
        <dbReference type="EMBL" id="MDJ1370086.1"/>
    </source>
</evidence>
<keyword evidence="3" id="KW-0804">Transcription</keyword>
<feature type="domain" description="HTH gntR-type" evidence="4">
    <location>
        <begin position="55"/>
        <end position="125"/>
    </location>
</feature>
<reference evidence="5" key="2">
    <citation type="journal article" date="2022" name="Sci. Rep.">
        <title>In silico prediction of the enzymes involved in the degradation of the herbicide molinate by Gulosibacter molinativorax ON4T.</title>
        <authorList>
            <person name="Lopes A.R."/>
            <person name="Bunin E."/>
            <person name="Viana A.T."/>
            <person name="Froufe H."/>
            <person name="Munoz-Merida A."/>
            <person name="Pinho D."/>
            <person name="Figueiredo J."/>
            <person name="Barroso C."/>
            <person name="Vaz-Moreira I."/>
            <person name="Bellanger X."/>
            <person name="Egas C."/>
            <person name="Nunes O.C."/>
        </authorList>
    </citation>
    <scope>NUCLEOTIDE SEQUENCE</scope>
    <source>
        <strain evidence="5">ON4</strain>
    </source>
</reference>
<dbReference type="PANTHER" id="PTHR44846">
    <property type="entry name" value="MANNOSYL-D-GLYCERATE TRANSPORT/METABOLISM SYSTEM REPRESSOR MNGR-RELATED"/>
    <property type="match status" value="1"/>
</dbReference>
<protein>
    <submittedName>
        <fullName evidence="5">GntR family transcriptional regulator</fullName>
    </submittedName>
</protein>
<gene>
    <name evidence="5" type="ORF">C7K25_01655</name>
</gene>
<evidence type="ECO:0000256" key="3">
    <source>
        <dbReference type="ARBA" id="ARBA00023163"/>
    </source>
</evidence>
<dbReference type="CDD" id="cd07377">
    <property type="entry name" value="WHTH_GntR"/>
    <property type="match status" value="1"/>
</dbReference>
<dbReference type="PANTHER" id="PTHR44846:SF1">
    <property type="entry name" value="MANNOSYL-D-GLYCERATE TRANSPORT_METABOLISM SYSTEM REPRESSOR MNGR-RELATED"/>
    <property type="match status" value="1"/>
</dbReference>
<dbReference type="InterPro" id="IPR000524">
    <property type="entry name" value="Tscrpt_reg_HTH_GntR"/>
</dbReference>
<evidence type="ECO:0000259" key="4">
    <source>
        <dbReference type="PROSITE" id="PS50949"/>
    </source>
</evidence>
<sequence length="147" mass="15790">MALSNTASPQPWVVSHPTRIDPNVAFSRRGETTEGPEVSARFAFVPTFRGNAAPFAFGDPLADQIVSGIALGSIAVGERLPTEIELAAEFGVAVATLRKSLAVLRENGIVETRRGRGGGTFVVRVPFPSDEQVREYLANLTIVQIRD</sequence>
<name>A0ABT7C4F4_9MICO</name>
<dbReference type="SMART" id="SM00345">
    <property type="entry name" value="HTH_GNTR"/>
    <property type="match status" value="1"/>
</dbReference>
<dbReference type="Proteomes" id="UP001170379">
    <property type="component" value="Unassembled WGS sequence"/>
</dbReference>
<dbReference type="PROSITE" id="PS50949">
    <property type="entry name" value="HTH_GNTR"/>
    <property type="match status" value="1"/>
</dbReference>
<dbReference type="InterPro" id="IPR050679">
    <property type="entry name" value="Bact_HTH_transcr_reg"/>
</dbReference>
<dbReference type="EMBL" id="PXVD01000002">
    <property type="protein sequence ID" value="MDJ1370086.1"/>
    <property type="molecule type" value="Genomic_DNA"/>
</dbReference>
<dbReference type="InterPro" id="IPR036388">
    <property type="entry name" value="WH-like_DNA-bd_sf"/>
</dbReference>
<evidence type="ECO:0000256" key="2">
    <source>
        <dbReference type="ARBA" id="ARBA00023125"/>
    </source>
</evidence>
<dbReference type="Pfam" id="PF00392">
    <property type="entry name" value="GntR"/>
    <property type="match status" value="1"/>
</dbReference>
<keyword evidence="2" id="KW-0238">DNA-binding</keyword>
<dbReference type="InterPro" id="IPR036390">
    <property type="entry name" value="WH_DNA-bd_sf"/>
</dbReference>
<dbReference type="Gene3D" id="1.10.10.10">
    <property type="entry name" value="Winged helix-like DNA-binding domain superfamily/Winged helix DNA-binding domain"/>
    <property type="match status" value="1"/>
</dbReference>
<reference evidence="5" key="1">
    <citation type="submission" date="2018-03" db="EMBL/GenBank/DDBJ databases">
        <authorList>
            <person name="Nunes O.C."/>
            <person name="Lopes A.R."/>
            <person name="Froufe H."/>
            <person name="Munoz-Merida A."/>
            <person name="Barroso C."/>
            <person name="Egas C."/>
        </authorList>
    </citation>
    <scope>NUCLEOTIDE SEQUENCE</scope>
    <source>
        <strain evidence="5">ON4</strain>
    </source>
</reference>
<keyword evidence="6" id="KW-1185">Reference proteome</keyword>
<proteinExistence type="predicted"/>
<comment type="caution">
    <text evidence="5">The sequence shown here is derived from an EMBL/GenBank/DDBJ whole genome shotgun (WGS) entry which is preliminary data.</text>
</comment>